<organism evidence="1 2">
    <name type="scientific">Cryptococcus decagattii</name>
    <dbReference type="NCBI Taxonomy" id="1859122"/>
    <lineage>
        <taxon>Eukaryota</taxon>
        <taxon>Fungi</taxon>
        <taxon>Dikarya</taxon>
        <taxon>Basidiomycota</taxon>
        <taxon>Agaricomycotina</taxon>
        <taxon>Tremellomycetes</taxon>
        <taxon>Tremellales</taxon>
        <taxon>Cryptococcaceae</taxon>
        <taxon>Cryptococcus</taxon>
        <taxon>Cryptococcus gattii species complex</taxon>
    </lineage>
</organism>
<reference evidence="1 2" key="1">
    <citation type="submission" date="2024-01" db="EMBL/GenBank/DDBJ databases">
        <title>Comparative genomics of Cryptococcus and Kwoniella reveals pathogenesis evolution and contrasting modes of karyotype evolution via chromosome fusion or intercentromeric recombination.</title>
        <authorList>
            <person name="Coelho M.A."/>
            <person name="David-Palma M."/>
            <person name="Shea T."/>
            <person name="Bowers K."/>
            <person name="McGinley-Smith S."/>
            <person name="Mohammad A.W."/>
            <person name="Gnirke A."/>
            <person name="Yurkov A.M."/>
            <person name="Nowrousian M."/>
            <person name="Sun S."/>
            <person name="Cuomo C.A."/>
            <person name="Heitman J."/>
        </authorList>
    </citation>
    <scope>NUCLEOTIDE SEQUENCE [LARGE SCALE GENOMIC DNA]</scope>
    <source>
        <strain evidence="1 2">7685027</strain>
    </source>
</reference>
<sequence>MLFVVDRPEHAFVISIGAVDHQPRLCYGQPLNIITVDLPRHPSSPDTPETTIAQAHLLPANKYSTASIRIAAMELFHHVPSGGAGRLGLCEPVGRKGEEHQPGG</sequence>
<dbReference type="RefSeq" id="XP_064721514.1">
    <property type="nucleotide sequence ID" value="XM_064865442.1"/>
</dbReference>
<dbReference type="GeneID" id="89990377"/>
<evidence type="ECO:0000313" key="2">
    <source>
        <dbReference type="Proteomes" id="UP001432216"/>
    </source>
</evidence>
<keyword evidence="2" id="KW-1185">Reference proteome</keyword>
<name>A0ABZ2B0K7_9TREE</name>
<gene>
    <name evidence="1" type="ORF">IAS62_003605</name>
</gene>
<evidence type="ECO:0000313" key="1">
    <source>
        <dbReference type="EMBL" id="WVO22275.1"/>
    </source>
</evidence>
<dbReference type="Proteomes" id="UP001432216">
    <property type="component" value="Chromosome 5"/>
</dbReference>
<proteinExistence type="predicted"/>
<dbReference type="EMBL" id="CP143810">
    <property type="protein sequence ID" value="WVO22275.1"/>
    <property type="molecule type" value="Genomic_DNA"/>
</dbReference>
<protein>
    <submittedName>
        <fullName evidence="1">Uncharacterized protein</fullName>
    </submittedName>
</protein>
<accession>A0ABZ2B0K7</accession>